<comment type="caution">
    <text evidence="5">The sequence shown here is derived from an EMBL/GenBank/DDBJ whole genome shotgun (WGS) entry which is preliminary data.</text>
</comment>
<dbReference type="Pfam" id="PF00392">
    <property type="entry name" value="GntR"/>
    <property type="match status" value="1"/>
</dbReference>
<dbReference type="SUPFAM" id="SSF46785">
    <property type="entry name" value="Winged helix' DNA-binding domain"/>
    <property type="match status" value="1"/>
</dbReference>
<dbReference type="GO" id="GO:0003700">
    <property type="term" value="F:DNA-binding transcription factor activity"/>
    <property type="evidence" value="ECO:0007669"/>
    <property type="project" value="InterPro"/>
</dbReference>
<dbReference type="PANTHER" id="PTHR43537:SF24">
    <property type="entry name" value="GLUCONATE OPERON TRANSCRIPTIONAL REPRESSOR"/>
    <property type="match status" value="1"/>
</dbReference>
<dbReference type="InterPro" id="IPR008920">
    <property type="entry name" value="TF_FadR/GntR_C"/>
</dbReference>
<dbReference type="Gene3D" id="1.10.10.10">
    <property type="entry name" value="Winged helix-like DNA-binding domain superfamily/Winged helix DNA-binding domain"/>
    <property type="match status" value="1"/>
</dbReference>
<sequence length="217" mass="24687">MATVTTSVYEQIRRDIVSRRFSDGEQLVEIVLANRYGTSRTPVREALYRLHAEQLVARHGRGYVVRESSPEEILDIYEVRTTLEGAAAKAAAVRRTDLDLSRLRAAHEAMLQLGTGDGDARAEANRLFHEALWRASHNATVVDLLIRLNTHLIRYPTSTLTFDDRWEVVLAEHARLVELIEQRDAEGARHLAEHHMEGARDVRLRMYADQPTSPARD</sequence>
<evidence type="ECO:0000256" key="1">
    <source>
        <dbReference type="ARBA" id="ARBA00023015"/>
    </source>
</evidence>
<dbReference type="PROSITE" id="PS50949">
    <property type="entry name" value="HTH_GNTR"/>
    <property type="match status" value="1"/>
</dbReference>
<dbReference type="STRING" id="1962155.B1813_01060"/>
<dbReference type="Proteomes" id="UP000192591">
    <property type="component" value="Unassembled WGS sequence"/>
</dbReference>
<dbReference type="Pfam" id="PF07729">
    <property type="entry name" value="FCD"/>
    <property type="match status" value="1"/>
</dbReference>
<dbReference type="CDD" id="cd07377">
    <property type="entry name" value="WHTH_GntR"/>
    <property type="match status" value="1"/>
</dbReference>
<evidence type="ECO:0000259" key="4">
    <source>
        <dbReference type="PROSITE" id="PS50949"/>
    </source>
</evidence>
<name>A0A1V9ACA8_SACPI</name>
<keyword evidence="1" id="KW-0805">Transcription regulation</keyword>
<accession>A0A1V9ACA8</accession>
<keyword evidence="6" id="KW-1185">Reference proteome</keyword>
<reference evidence="5 6" key="1">
    <citation type="submission" date="2017-02" db="EMBL/GenBank/DDBJ databases">
        <title>Draft genome of Saccharomonospora sp. 154.</title>
        <authorList>
            <person name="Alonso-Carmona G.S."/>
            <person name="De La Haba R."/>
            <person name="Vera-Gargallo B."/>
            <person name="Sandoval-Trujillo A.H."/>
            <person name="Ramirez-Duran N."/>
            <person name="Ventosa A."/>
        </authorList>
    </citation>
    <scope>NUCLEOTIDE SEQUENCE [LARGE SCALE GENOMIC DNA]</scope>
    <source>
        <strain evidence="5 6">LRS4.154</strain>
    </source>
</reference>
<keyword evidence="3" id="KW-0804">Transcription</keyword>
<proteinExistence type="predicted"/>
<protein>
    <recommendedName>
        <fullName evidence="4">HTH gntR-type domain-containing protein</fullName>
    </recommendedName>
</protein>
<keyword evidence="2" id="KW-0238">DNA-binding</keyword>
<dbReference type="InterPro" id="IPR036388">
    <property type="entry name" value="WH-like_DNA-bd_sf"/>
</dbReference>
<dbReference type="InterPro" id="IPR011711">
    <property type="entry name" value="GntR_C"/>
</dbReference>
<feature type="domain" description="HTH gntR-type" evidence="4">
    <location>
        <begin position="2"/>
        <end position="68"/>
    </location>
</feature>
<dbReference type="AlphaFoldDB" id="A0A1V9ACA8"/>
<dbReference type="PANTHER" id="PTHR43537">
    <property type="entry name" value="TRANSCRIPTIONAL REGULATOR, GNTR FAMILY"/>
    <property type="match status" value="1"/>
</dbReference>
<evidence type="ECO:0000256" key="2">
    <source>
        <dbReference type="ARBA" id="ARBA00023125"/>
    </source>
</evidence>
<dbReference type="EMBL" id="MWIH01000002">
    <property type="protein sequence ID" value="OQO94721.1"/>
    <property type="molecule type" value="Genomic_DNA"/>
</dbReference>
<dbReference type="GO" id="GO:0003677">
    <property type="term" value="F:DNA binding"/>
    <property type="evidence" value="ECO:0007669"/>
    <property type="project" value="UniProtKB-KW"/>
</dbReference>
<dbReference type="SUPFAM" id="SSF48008">
    <property type="entry name" value="GntR ligand-binding domain-like"/>
    <property type="match status" value="1"/>
</dbReference>
<dbReference type="SMART" id="SM00345">
    <property type="entry name" value="HTH_GNTR"/>
    <property type="match status" value="1"/>
</dbReference>
<dbReference type="InterPro" id="IPR000524">
    <property type="entry name" value="Tscrpt_reg_HTH_GntR"/>
</dbReference>
<dbReference type="InterPro" id="IPR036390">
    <property type="entry name" value="WH_DNA-bd_sf"/>
</dbReference>
<dbReference type="SMART" id="SM00895">
    <property type="entry name" value="FCD"/>
    <property type="match status" value="1"/>
</dbReference>
<organism evidence="5 6">
    <name type="scientific">Saccharomonospora piscinae</name>
    <dbReference type="NCBI Taxonomy" id="687388"/>
    <lineage>
        <taxon>Bacteria</taxon>
        <taxon>Bacillati</taxon>
        <taxon>Actinomycetota</taxon>
        <taxon>Actinomycetes</taxon>
        <taxon>Pseudonocardiales</taxon>
        <taxon>Pseudonocardiaceae</taxon>
        <taxon>Saccharomonospora</taxon>
    </lineage>
</organism>
<evidence type="ECO:0000313" key="6">
    <source>
        <dbReference type="Proteomes" id="UP000192591"/>
    </source>
</evidence>
<gene>
    <name evidence="5" type="ORF">B1813_01060</name>
</gene>
<dbReference type="Gene3D" id="1.20.120.530">
    <property type="entry name" value="GntR ligand-binding domain-like"/>
    <property type="match status" value="1"/>
</dbReference>
<evidence type="ECO:0000256" key="3">
    <source>
        <dbReference type="ARBA" id="ARBA00023163"/>
    </source>
</evidence>
<evidence type="ECO:0000313" key="5">
    <source>
        <dbReference type="EMBL" id="OQO94721.1"/>
    </source>
</evidence>